<sequence length="47" mass="5816">MHKAYLPLHILMAKVLIFSVLRRSYWFIFWNSRNLAERTCYIDEKLQ</sequence>
<protein>
    <submittedName>
        <fullName evidence="1">Uncharacterized protein</fullName>
    </submittedName>
</protein>
<evidence type="ECO:0000313" key="1">
    <source>
        <dbReference type="EMBL" id="BAR96157.1"/>
    </source>
</evidence>
<dbReference type="Proteomes" id="UP000067008">
    <property type="component" value="Chromosome 2"/>
</dbReference>
<organism evidence="1 2">
    <name type="scientific">Prevotella intermedia</name>
    <dbReference type="NCBI Taxonomy" id="28131"/>
    <lineage>
        <taxon>Bacteria</taxon>
        <taxon>Pseudomonadati</taxon>
        <taxon>Bacteroidota</taxon>
        <taxon>Bacteroidia</taxon>
        <taxon>Bacteroidales</taxon>
        <taxon>Prevotellaceae</taxon>
        <taxon>Prevotella</taxon>
    </lineage>
</organism>
<evidence type="ECO:0000313" key="2">
    <source>
        <dbReference type="Proteomes" id="UP000067008"/>
    </source>
</evidence>
<proteinExistence type="predicted"/>
<name>A0AAD1F7K3_PREIN</name>
<reference evidence="1 2" key="1">
    <citation type="submission" date="2015-07" db="EMBL/GenBank/DDBJ databases">
        <title>Complete genome sequence of Prevotella intermedia strain 17-2.</title>
        <authorList>
            <person name="Nambu T."/>
        </authorList>
    </citation>
    <scope>NUCLEOTIDE SEQUENCE [LARGE SCALE GENOMIC DNA]</scope>
    <source>
        <strain evidence="1 2">17-2</strain>
    </source>
</reference>
<gene>
    <name evidence="1" type="ORF">PI172_1429</name>
</gene>
<dbReference type="AlphaFoldDB" id="A0AAD1F7K3"/>
<dbReference type="EMBL" id="AP014925">
    <property type="protein sequence ID" value="BAR96157.1"/>
    <property type="molecule type" value="Genomic_DNA"/>
</dbReference>
<accession>A0AAD1F7K3</accession>